<keyword evidence="9" id="KW-1185">Reference proteome</keyword>
<keyword evidence="5 6" id="KW-0472">Membrane</keyword>
<comment type="subcellular location">
    <subcellularLocation>
        <location evidence="1 6">Membrane</location>
        <topology evidence="1 6">Multi-pass membrane protein</topology>
    </subcellularLocation>
</comment>
<reference evidence="9" key="2">
    <citation type="journal article" date="2017" name="J. Anim. Genet.">
        <title>Multiple reference genome sequences of hot pepper reveal the massive evolution of plant disease resistance genes by retroduplication.</title>
        <authorList>
            <person name="Kim S."/>
            <person name="Park J."/>
            <person name="Yeom S.-I."/>
            <person name="Kim Y.-M."/>
            <person name="Seo E."/>
            <person name="Kim K.-T."/>
            <person name="Kim M.-S."/>
            <person name="Lee J.M."/>
            <person name="Cheong K."/>
            <person name="Shin H.-S."/>
            <person name="Kim S.-B."/>
            <person name="Han K."/>
            <person name="Lee J."/>
            <person name="Park M."/>
            <person name="Lee H.-A."/>
            <person name="Lee H.-Y."/>
            <person name="Lee Y."/>
            <person name="Oh S."/>
            <person name="Lee J.H."/>
            <person name="Choi E."/>
            <person name="Choi E."/>
            <person name="Lee S.E."/>
            <person name="Jeon J."/>
            <person name="Kim H."/>
            <person name="Choi G."/>
            <person name="Song H."/>
            <person name="Lee J."/>
            <person name="Lee S.-C."/>
            <person name="Kwon J.-K."/>
            <person name="Lee H.-Y."/>
            <person name="Koo N."/>
            <person name="Hong Y."/>
            <person name="Kim R.W."/>
            <person name="Kang W.-H."/>
            <person name="Huh J.H."/>
            <person name="Kang B.-C."/>
            <person name="Yang T.-J."/>
            <person name="Lee Y.-H."/>
            <person name="Bennetzen J.L."/>
            <person name="Choi D."/>
        </authorList>
    </citation>
    <scope>NUCLEOTIDE SEQUENCE [LARGE SCALE GENOMIC DNA]</scope>
    <source>
        <strain evidence="9">cv. PBC81</strain>
    </source>
</reference>
<feature type="transmembrane region" description="Helical" evidence="6">
    <location>
        <begin position="44"/>
        <end position="65"/>
    </location>
</feature>
<keyword evidence="4 6" id="KW-1133">Transmembrane helix</keyword>
<sequence length="394" mass="43613">MEGECSCNFYQRAKPYIAMISLQFGYGGMNIITKVSLNRGMSHYVLVVYRNAFATAIIAPFALFLERKIRPKMTFMMFLQIFVLGLLGPVIDQNFYYAGLKYTSPTFSCAMSNMLPAMTFVIAVLCRMEIVNIKKIGCLAKVLGTIVTMVGAILMTLYKGQVVNLLWSNNINSNEVIASGAYDKDWVNGAILLIFATLSWASFFILQAITMKKYAAPLSLTALICFMGTLQSSALTFVMEHKTSVWNIGFDMNLLAAAYAGIVSSSIAYYVHSQVMEKKGPVFVTAFSPLMMIIVAIMGSFILAEKFYIGGILGAVVIVAGLYTVLWGKYKEYKEEEIEESIIDEPVKGINGNNQMMIIVINDLEIQKNDEKIISAAPAFSFPILARESTKGLI</sequence>
<evidence type="ECO:0000256" key="4">
    <source>
        <dbReference type="ARBA" id="ARBA00022989"/>
    </source>
</evidence>
<feature type="transmembrane region" description="Helical" evidence="6">
    <location>
        <begin position="308"/>
        <end position="326"/>
    </location>
</feature>
<feature type="transmembrane region" description="Helical" evidence="6">
    <location>
        <begin position="282"/>
        <end position="302"/>
    </location>
</feature>
<dbReference type="GO" id="GO:0022857">
    <property type="term" value="F:transmembrane transporter activity"/>
    <property type="evidence" value="ECO:0007669"/>
    <property type="project" value="InterPro"/>
</dbReference>
<dbReference type="Proteomes" id="UP000224567">
    <property type="component" value="Unassembled WGS sequence"/>
</dbReference>
<evidence type="ECO:0000313" key="9">
    <source>
        <dbReference type="Proteomes" id="UP000224567"/>
    </source>
</evidence>
<evidence type="ECO:0000256" key="2">
    <source>
        <dbReference type="ARBA" id="ARBA00007635"/>
    </source>
</evidence>
<proteinExistence type="inferred from homology"/>
<feature type="transmembrane region" description="Helical" evidence="6">
    <location>
        <begin position="77"/>
        <end position="99"/>
    </location>
</feature>
<protein>
    <recommendedName>
        <fullName evidence="6">WAT1-related protein</fullName>
    </recommendedName>
</protein>
<evidence type="ECO:0000256" key="6">
    <source>
        <dbReference type="RuleBase" id="RU363077"/>
    </source>
</evidence>
<comment type="similarity">
    <text evidence="2 6">Belongs to the drug/metabolite transporter (DMT) superfamily. Plant drug/metabolite exporter (P-DME) (TC 2.A.7.4) family.</text>
</comment>
<dbReference type="EMBL" id="MLFT02000010">
    <property type="protein sequence ID" value="PHT37001.1"/>
    <property type="molecule type" value="Genomic_DNA"/>
</dbReference>
<evidence type="ECO:0000256" key="5">
    <source>
        <dbReference type="ARBA" id="ARBA00023136"/>
    </source>
</evidence>
<evidence type="ECO:0000256" key="3">
    <source>
        <dbReference type="ARBA" id="ARBA00022692"/>
    </source>
</evidence>
<dbReference type="SUPFAM" id="SSF103481">
    <property type="entry name" value="Multidrug resistance efflux transporter EmrE"/>
    <property type="match status" value="2"/>
</dbReference>
<dbReference type="OrthoDB" id="1728340at2759"/>
<gene>
    <name evidence="8" type="ORF">CQW23_24701</name>
</gene>
<dbReference type="PANTHER" id="PTHR31218">
    <property type="entry name" value="WAT1-RELATED PROTEIN"/>
    <property type="match status" value="1"/>
</dbReference>
<accession>A0A2G2VVM0</accession>
<feature type="transmembrane region" description="Helical" evidence="6">
    <location>
        <begin position="245"/>
        <end position="270"/>
    </location>
</feature>
<feature type="transmembrane region" description="Helical" evidence="6">
    <location>
        <begin position="138"/>
        <end position="158"/>
    </location>
</feature>
<feature type="domain" description="EamA" evidence="7">
    <location>
        <begin position="16"/>
        <end position="151"/>
    </location>
</feature>
<name>A0A2G2VVM0_CAPBA</name>
<dbReference type="GO" id="GO:0016020">
    <property type="term" value="C:membrane"/>
    <property type="evidence" value="ECO:0007669"/>
    <property type="project" value="UniProtKB-SubCell"/>
</dbReference>
<feature type="transmembrane region" description="Helical" evidence="6">
    <location>
        <begin position="105"/>
        <end position="126"/>
    </location>
</feature>
<evidence type="ECO:0000313" key="8">
    <source>
        <dbReference type="EMBL" id="PHT37001.1"/>
    </source>
</evidence>
<dbReference type="AlphaFoldDB" id="A0A2G2VVM0"/>
<dbReference type="Pfam" id="PF00892">
    <property type="entry name" value="EamA"/>
    <property type="match status" value="2"/>
</dbReference>
<dbReference type="InterPro" id="IPR037185">
    <property type="entry name" value="EmrE-like"/>
</dbReference>
<evidence type="ECO:0000256" key="1">
    <source>
        <dbReference type="ARBA" id="ARBA00004141"/>
    </source>
</evidence>
<dbReference type="InterPro" id="IPR030184">
    <property type="entry name" value="WAT1-related"/>
</dbReference>
<evidence type="ECO:0000259" key="7">
    <source>
        <dbReference type="Pfam" id="PF00892"/>
    </source>
</evidence>
<feature type="transmembrane region" description="Helical" evidence="6">
    <location>
        <begin position="186"/>
        <end position="206"/>
    </location>
</feature>
<feature type="transmembrane region" description="Helical" evidence="6">
    <location>
        <begin position="218"/>
        <end position="239"/>
    </location>
</feature>
<comment type="caution">
    <text evidence="8">The sequence shown here is derived from an EMBL/GenBank/DDBJ whole genome shotgun (WGS) entry which is preliminary data.</text>
</comment>
<organism evidence="8 9">
    <name type="scientific">Capsicum baccatum</name>
    <name type="common">Peruvian pepper</name>
    <dbReference type="NCBI Taxonomy" id="33114"/>
    <lineage>
        <taxon>Eukaryota</taxon>
        <taxon>Viridiplantae</taxon>
        <taxon>Streptophyta</taxon>
        <taxon>Embryophyta</taxon>
        <taxon>Tracheophyta</taxon>
        <taxon>Spermatophyta</taxon>
        <taxon>Magnoliopsida</taxon>
        <taxon>eudicotyledons</taxon>
        <taxon>Gunneridae</taxon>
        <taxon>Pentapetalae</taxon>
        <taxon>asterids</taxon>
        <taxon>lamiids</taxon>
        <taxon>Solanales</taxon>
        <taxon>Solanaceae</taxon>
        <taxon>Solanoideae</taxon>
        <taxon>Capsiceae</taxon>
        <taxon>Capsicum</taxon>
    </lineage>
</organism>
<keyword evidence="3 6" id="KW-0812">Transmembrane</keyword>
<dbReference type="InterPro" id="IPR000620">
    <property type="entry name" value="EamA_dom"/>
</dbReference>
<reference evidence="8 9" key="1">
    <citation type="journal article" date="2017" name="Genome Biol.">
        <title>New reference genome sequences of hot pepper reveal the massive evolution of plant disease-resistance genes by retroduplication.</title>
        <authorList>
            <person name="Kim S."/>
            <person name="Park J."/>
            <person name="Yeom S.I."/>
            <person name="Kim Y.M."/>
            <person name="Seo E."/>
            <person name="Kim K.T."/>
            <person name="Kim M.S."/>
            <person name="Lee J.M."/>
            <person name="Cheong K."/>
            <person name="Shin H.S."/>
            <person name="Kim S.B."/>
            <person name="Han K."/>
            <person name="Lee J."/>
            <person name="Park M."/>
            <person name="Lee H.A."/>
            <person name="Lee H.Y."/>
            <person name="Lee Y."/>
            <person name="Oh S."/>
            <person name="Lee J.H."/>
            <person name="Choi E."/>
            <person name="Choi E."/>
            <person name="Lee S.E."/>
            <person name="Jeon J."/>
            <person name="Kim H."/>
            <person name="Choi G."/>
            <person name="Song H."/>
            <person name="Lee J."/>
            <person name="Lee S.C."/>
            <person name="Kwon J.K."/>
            <person name="Lee H.Y."/>
            <person name="Koo N."/>
            <person name="Hong Y."/>
            <person name="Kim R.W."/>
            <person name="Kang W.H."/>
            <person name="Huh J.H."/>
            <person name="Kang B.C."/>
            <person name="Yang T.J."/>
            <person name="Lee Y.H."/>
            <person name="Bennetzen J.L."/>
            <person name="Choi D."/>
        </authorList>
    </citation>
    <scope>NUCLEOTIDE SEQUENCE [LARGE SCALE GENOMIC DNA]</scope>
    <source>
        <strain evidence="9">cv. PBC81</strain>
    </source>
</reference>
<feature type="domain" description="EamA" evidence="7">
    <location>
        <begin position="189"/>
        <end position="326"/>
    </location>
</feature>